<accession>A0A931ARU2</accession>
<protein>
    <submittedName>
        <fullName evidence="2">Fasciclin domain-containing protein</fullName>
    </submittedName>
</protein>
<dbReference type="InterPro" id="IPR036378">
    <property type="entry name" value="FAS1_dom_sf"/>
</dbReference>
<comment type="caution">
    <text evidence="2">The sequence shown here is derived from an EMBL/GenBank/DDBJ whole genome shotgun (WGS) entry which is preliminary data.</text>
</comment>
<organism evidence="2 3">
    <name type="scientific">Halonatronomonas betaini</name>
    <dbReference type="NCBI Taxonomy" id="2778430"/>
    <lineage>
        <taxon>Bacteria</taxon>
        <taxon>Bacillati</taxon>
        <taxon>Bacillota</taxon>
        <taxon>Clostridia</taxon>
        <taxon>Halanaerobiales</taxon>
        <taxon>Halarsenatibacteraceae</taxon>
        <taxon>Halonatronomonas</taxon>
    </lineage>
</organism>
<dbReference type="SUPFAM" id="SSF82153">
    <property type="entry name" value="FAS1 domain"/>
    <property type="match status" value="2"/>
</dbReference>
<dbReference type="PROSITE" id="PS50213">
    <property type="entry name" value="FAS1"/>
    <property type="match status" value="2"/>
</dbReference>
<dbReference type="AlphaFoldDB" id="A0A931ARU2"/>
<dbReference type="EMBL" id="JADPIE010000007">
    <property type="protein sequence ID" value="MBF8437838.1"/>
    <property type="molecule type" value="Genomic_DNA"/>
</dbReference>
<dbReference type="GO" id="GO:0005615">
    <property type="term" value="C:extracellular space"/>
    <property type="evidence" value="ECO:0007669"/>
    <property type="project" value="TreeGrafter"/>
</dbReference>
<dbReference type="PANTHER" id="PTHR10900:SF77">
    <property type="entry name" value="FI19380P1"/>
    <property type="match status" value="1"/>
</dbReference>
<reference evidence="2" key="1">
    <citation type="submission" date="2020-11" db="EMBL/GenBank/DDBJ databases">
        <title>Halonatronomonas betainensis gen. nov., sp. nov. a novel haloalkaliphilic representative of the family Halanaerobiacae capable of betaine degradation.</title>
        <authorList>
            <person name="Boltyanskaya Y."/>
            <person name="Kevbrin V."/>
            <person name="Detkova E."/>
            <person name="Grouzdev D.S."/>
            <person name="Koziaeva V."/>
            <person name="Zhilina T."/>
        </authorList>
    </citation>
    <scope>NUCLEOTIDE SEQUENCE</scope>
    <source>
        <strain evidence="2">Z-7014</strain>
    </source>
</reference>
<name>A0A931ARU2_9FIRM</name>
<dbReference type="SMART" id="SM00554">
    <property type="entry name" value="FAS1"/>
    <property type="match status" value="2"/>
</dbReference>
<gene>
    <name evidence="2" type="ORF">I0Q91_12140</name>
</gene>
<evidence type="ECO:0000313" key="2">
    <source>
        <dbReference type="EMBL" id="MBF8437838.1"/>
    </source>
</evidence>
<evidence type="ECO:0000259" key="1">
    <source>
        <dbReference type="PROSITE" id="PS50213"/>
    </source>
</evidence>
<dbReference type="Gene3D" id="2.30.180.10">
    <property type="entry name" value="FAS1 domain"/>
    <property type="match status" value="2"/>
</dbReference>
<dbReference type="PANTHER" id="PTHR10900">
    <property type="entry name" value="PERIOSTIN-RELATED"/>
    <property type="match status" value="1"/>
</dbReference>
<dbReference type="InterPro" id="IPR000782">
    <property type="entry name" value="FAS1_domain"/>
</dbReference>
<feature type="domain" description="FAS1" evidence="1">
    <location>
        <begin position="134"/>
        <end position="266"/>
    </location>
</feature>
<dbReference type="FunFam" id="2.30.180.10:FF:000032">
    <property type="entry name" value="Fasciclin domain-containing protein, putative"/>
    <property type="match status" value="2"/>
</dbReference>
<keyword evidence="3" id="KW-1185">Reference proteome</keyword>
<sequence>MDIVETAQDAGGFTTLLAAAEEAGLVDALKGEGPLTVFAPNDEAFNQFLEEAGLTAEELLGDPRLGNILKFHVVPGKVMSTDLEDGISAETLLSPQEIDISINDGVFLNDNIQVIAPDIEASNGVIHVIDGVLWPADIVETAVAAGFDTLVTAVERAGLVEALKGPGLFTVFAPIDEAFEALPSGVLEELLDNPEDLADVLLFHVVSGQVMAETVVGLDGQEVETLLGETIEITIDGGEVFLGQPKVTRTDIQTLNGVIHVIDLVLVP</sequence>
<feature type="domain" description="FAS1" evidence="1">
    <location>
        <begin position="1"/>
        <end position="133"/>
    </location>
</feature>
<dbReference type="Proteomes" id="UP000621436">
    <property type="component" value="Unassembled WGS sequence"/>
</dbReference>
<dbReference type="InterPro" id="IPR050904">
    <property type="entry name" value="Adhesion/Biosynth-related"/>
</dbReference>
<proteinExistence type="predicted"/>
<dbReference type="Pfam" id="PF02469">
    <property type="entry name" value="Fasciclin"/>
    <property type="match status" value="2"/>
</dbReference>
<evidence type="ECO:0000313" key="3">
    <source>
        <dbReference type="Proteomes" id="UP000621436"/>
    </source>
</evidence>